<feature type="domain" description="Enoyl reductase (ER)" evidence="3">
    <location>
        <begin position="1"/>
        <end position="87"/>
    </location>
</feature>
<comment type="caution">
    <text evidence="4">The sequence shown here is derived from an EMBL/GenBank/DDBJ whole genome shotgun (WGS) entry which is preliminary data.</text>
</comment>
<dbReference type="GO" id="GO:0006633">
    <property type="term" value="P:fatty acid biosynthetic process"/>
    <property type="evidence" value="ECO:0007669"/>
    <property type="project" value="TreeGrafter"/>
</dbReference>
<accession>A0A0M8QNB4</accession>
<protein>
    <recommendedName>
        <fullName evidence="3">Enoyl reductase (ER) domain-containing protein</fullName>
    </recommendedName>
</protein>
<evidence type="ECO:0000313" key="4">
    <source>
        <dbReference type="EMBL" id="KOT41263.1"/>
    </source>
</evidence>
<dbReference type="GO" id="GO:0016491">
    <property type="term" value="F:oxidoreductase activity"/>
    <property type="evidence" value="ECO:0007669"/>
    <property type="project" value="InterPro"/>
</dbReference>
<organism evidence="4 5">
    <name type="scientific">Streptomyces caelestis</name>
    <dbReference type="NCBI Taxonomy" id="36816"/>
    <lineage>
        <taxon>Bacteria</taxon>
        <taxon>Bacillati</taxon>
        <taxon>Actinomycetota</taxon>
        <taxon>Actinomycetes</taxon>
        <taxon>Kitasatosporales</taxon>
        <taxon>Streptomycetaceae</taxon>
        <taxon>Streptomyces</taxon>
    </lineage>
</organism>
<sequence length="110" mass="12131">LTADGGRFLEMGKTDVRDPRSIDRVTYRAFDLGEAGPARNRELLGELLDLFAQGALRPLPLKVWDVRRAREAFRFMSQAKHIGKIVLTMPPRWNPEGTVLITGGTGALGG</sequence>
<name>A0A0M8QNB4_9ACTN</name>
<evidence type="ECO:0000256" key="1">
    <source>
        <dbReference type="ARBA" id="ARBA00022679"/>
    </source>
</evidence>
<feature type="non-terminal residue" evidence="4">
    <location>
        <position position="110"/>
    </location>
</feature>
<keyword evidence="2" id="KW-0511">Multifunctional enzyme</keyword>
<feature type="non-terminal residue" evidence="4">
    <location>
        <position position="1"/>
    </location>
</feature>
<dbReference type="Proteomes" id="UP000037773">
    <property type="component" value="Unassembled WGS sequence"/>
</dbReference>
<dbReference type="SMART" id="SM00829">
    <property type="entry name" value="PKS_ER"/>
    <property type="match status" value="1"/>
</dbReference>
<reference evidence="4 5" key="1">
    <citation type="submission" date="2015-07" db="EMBL/GenBank/DDBJ databases">
        <authorList>
            <person name="Noorani M."/>
        </authorList>
    </citation>
    <scope>NUCLEOTIDE SEQUENCE [LARGE SCALE GENOMIC DNA]</scope>
    <source>
        <strain evidence="4 5">NRRL B-24567</strain>
    </source>
</reference>
<gene>
    <name evidence="4" type="ORF">ADK41_10805</name>
</gene>
<proteinExistence type="predicted"/>
<dbReference type="Gene3D" id="3.90.180.10">
    <property type="entry name" value="Medium-chain alcohol dehydrogenases, catalytic domain"/>
    <property type="match status" value="1"/>
</dbReference>
<dbReference type="GO" id="GO:0004312">
    <property type="term" value="F:fatty acid synthase activity"/>
    <property type="evidence" value="ECO:0007669"/>
    <property type="project" value="TreeGrafter"/>
</dbReference>
<keyword evidence="5" id="KW-1185">Reference proteome</keyword>
<evidence type="ECO:0000313" key="5">
    <source>
        <dbReference type="Proteomes" id="UP000037773"/>
    </source>
</evidence>
<evidence type="ECO:0000259" key="3">
    <source>
        <dbReference type="SMART" id="SM00829"/>
    </source>
</evidence>
<dbReference type="InterPro" id="IPR050091">
    <property type="entry name" value="PKS_NRPS_Biosynth_Enz"/>
</dbReference>
<dbReference type="OrthoDB" id="9778690at2"/>
<dbReference type="PANTHER" id="PTHR43775">
    <property type="entry name" value="FATTY ACID SYNTHASE"/>
    <property type="match status" value="1"/>
</dbReference>
<dbReference type="EMBL" id="LGCN01000109">
    <property type="protein sequence ID" value="KOT41263.1"/>
    <property type="molecule type" value="Genomic_DNA"/>
</dbReference>
<dbReference type="AlphaFoldDB" id="A0A0M8QNB4"/>
<dbReference type="Pfam" id="PF13602">
    <property type="entry name" value="ADH_zinc_N_2"/>
    <property type="match status" value="1"/>
</dbReference>
<dbReference type="InterPro" id="IPR020843">
    <property type="entry name" value="ER"/>
</dbReference>
<dbReference type="PANTHER" id="PTHR43775:SF51">
    <property type="entry name" value="INACTIVE PHENOLPHTHIOCEROL SYNTHESIS POLYKETIDE SYNTHASE TYPE I PKS1-RELATED"/>
    <property type="match status" value="1"/>
</dbReference>
<dbReference type="RefSeq" id="WP_159043959.1">
    <property type="nucleotide sequence ID" value="NZ_LGCN01000109.1"/>
</dbReference>
<keyword evidence="1" id="KW-0808">Transferase</keyword>
<evidence type="ECO:0000256" key="2">
    <source>
        <dbReference type="ARBA" id="ARBA00023268"/>
    </source>
</evidence>